<proteinExistence type="predicted"/>
<reference evidence="5 6" key="2">
    <citation type="journal article" date="2009" name="PLoS ONE">
        <title>The photosynthetic apparatus and its regulation in the aerobic gammaproteobacterium Congregibacter litoralis gen. nov., sp. nov.</title>
        <authorList>
            <person name="Spring S."/>
            <person name="Lunsdorf H."/>
            <person name="Fuchs B.M."/>
            <person name="Tindall B.J."/>
        </authorList>
    </citation>
    <scope>NUCLEOTIDE SEQUENCE [LARGE SCALE GENOMIC DNA]</scope>
    <source>
        <strain evidence="5">KT71</strain>
    </source>
</reference>
<name>A4A4W3_9GAMM</name>
<dbReference type="CDD" id="cd00092">
    <property type="entry name" value="HTH_CRP"/>
    <property type="match status" value="1"/>
</dbReference>
<evidence type="ECO:0000256" key="3">
    <source>
        <dbReference type="ARBA" id="ARBA00023163"/>
    </source>
</evidence>
<dbReference type="Proteomes" id="UP000019205">
    <property type="component" value="Chromosome"/>
</dbReference>
<gene>
    <name evidence="5" type="ORF">KT71_09412</name>
</gene>
<dbReference type="PRINTS" id="PR00034">
    <property type="entry name" value="HTHCRP"/>
</dbReference>
<dbReference type="RefSeq" id="WP_008294312.1">
    <property type="nucleotide sequence ID" value="NZ_CM002299.1"/>
</dbReference>
<dbReference type="HOGENOM" id="CLU_075053_0_0_6"/>
<sequence length="245" mass="27520">MADHDSCLVSKLSHYVNLSAADKQLLANIEKTEQDFAADELLYRSGDKIRNLYVVKTGWLIGYSHLPEGGRHITRFYHAGDILGLSTLAFSRFSTDVRAVNKAVLCPFPKSAFEKIFLQSPRLAALLFTLTSREQIILTDRLRATSSLKPSGRLAYLFLNTPDRLRITNSSMTITMNMPLTQQDLGDALGLTNVTVSRTLRAMEAKNLIKRGAGKLTLADEERLIDLCDYENRHQHLDTSWFPSS</sequence>
<dbReference type="SUPFAM" id="SSF46785">
    <property type="entry name" value="Winged helix' DNA-binding domain"/>
    <property type="match status" value="1"/>
</dbReference>
<dbReference type="Gene3D" id="1.10.10.10">
    <property type="entry name" value="Winged helix-like DNA-binding domain superfamily/Winged helix DNA-binding domain"/>
    <property type="match status" value="1"/>
</dbReference>
<dbReference type="Gene3D" id="2.60.120.10">
    <property type="entry name" value="Jelly Rolls"/>
    <property type="match status" value="1"/>
</dbReference>
<dbReference type="GO" id="GO:0003700">
    <property type="term" value="F:DNA-binding transcription factor activity"/>
    <property type="evidence" value="ECO:0007669"/>
    <property type="project" value="TreeGrafter"/>
</dbReference>
<keyword evidence="3" id="KW-0804">Transcription</keyword>
<dbReference type="SUPFAM" id="SSF51206">
    <property type="entry name" value="cAMP-binding domain-like"/>
    <property type="match status" value="1"/>
</dbReference>
<dbReference type="PROSITE" id="PS51063">
    <property type="entry name" value="HTH_CRP_2"/>
    <property type="match status" value="1"/>
</dbReference>
<protein>
    <submittedName>
        <fullName evidence="5">cAMP-binding protein</fullName>
    </submittedName>
</protein>
<dbReference type="PANTHER" id="PTHR24567">
    <property type="entry name" value="CRP FAMILY TRANSCRIPTIONAL REGULATORY PROTEIN"/>
    <property type="match status" value="1"/>
</dbReference>
<feature type="domain" description="HTH crp-type" evidence="4">
    <location>
        <begin position="148"/>
        <end position="222"/>
    </location>
</feature>
<reference evidence="5 6" key="1">
    <citation type="journal article" date="2007" name="Proc. Natl. Acad. Sci. U.S.A.">
        <title>Characterization of a marine gammaproteobacterium capable of aerobic anoxygenic photosynthesis.</title>
        <authorList>
            <person name="Fuchs B.M."/>
            <person name="Spring S."/>
            <person name="Teeling H."/>
            <person name="Quast C."/>
            <person name="Wulf J."/>
            <person name="Schattenhofer M."/>
            <person name="Yan S."/>
            <person name="Ferriera S."/>
            <person name="Johnson J."/>
            <person name="Glockner F.O."/>
            <person name="Amann R."/>
        </authorList>
    </citation>
    <scope>NUCLEOTIDE SEQUENCE [LARGE SCALE GENOMIC DNA]</scope>
    <source>
        <strain evidence="5">KT71</strain>
    </source>
</reference>
<evidence type="ECO:0000313" key="6">
    <source>
        <dbReference type="Proteomes" id="UP000019205"/>
    </source>
</evidence>
<dbReference type="GO" id="GO:0005829">
    <property type="term" value="C:cytosol"/>
    <property type="evidence" value="ECO:0007669"/>
    <property type="project" value="TreeGrafter"/>
</dbReference>
<dbReference type="OrthoDB" id="9126850at2"/>
<dbReference type="InterPro" id="IPR018490">
    <property type="entry name" value="cNMP-bd_dom_sf"/>
</dbReference>
<accession>A4A4W3</accession>
<dbReference type="Pfam" id="PF13545">
    <property type="entry name" value="HTH_Crp_2"/>
    <property type="match status" value="1"/>
</dbReference>
<dbReference type="Pfam" id="PF00027">
    <property type="entry name" value="cNMP_binding"/>
    <property type="match status" value="1"/>
</dbReference>
<dbReference type="EMBL" id="AAOA02000003">
    <property type="protein sequence ID" value="EAQ98834.1"/>
    <property type="molecule type" value="Genomic_DNA"/>
</dbReference>
<dbReference type="SMART" id="SM00419">
    <property type="entry name" value="HTH_CRP"/>
    <property type="match status" value="1"/>
</dbReference>
<dbReference type="AlphaFoldDB" id="A4A4W3"/>
<dbReference type="eggNOG" id="COG0664">
    <property type="taxonomic scope" value="Bacteria"/>
</dbReference>
<dbReference type="CDD" id="cd00038">
    <property type="entry name" value="CAP_ED"/>
    <property type="match status" value="1"/>
</dbReference>
<dbReference type="InterPro" id="IPR012318">
    <property type="entry name" value="HTH_CRP"/>
</dbReference>
<dbReference type="GO" id="GO:0003677">
    <property type="term" value="F:DNA binding"/>
    <property type="evidence" value="ECO:0007669"/>
    <property type="project" value="UniProtKB-KW"/>
</dbReference>
<dbReference type="InterPro" id="IPR036390">
    <property type="entry name" value="WH_DNA-bd_sf"/>
</dbReference>
<keyword evidence="2" id="KW-0238">DNA-binding</keyword>
<comment type="caution">
    <text evidence="5">The sequence shown here is derived from an EMBL/GenBank/DDBJ whole genome shotgun (WGS) entry which is preliminary data.</text>
</comment>
<keyword evidence="1" id="KW-0805">Transcription regulation</keyword>
<keyword evidence="6" id="KW-1185">Reference proteome</keyword>
<evidence type="ECO:0000259" key="4">
    <source>
        <dbReference type="PROSITE" id="PS51063"/>
    </source>
</evidence>
<dbReference type="PANTHER" id="PTHR24567:SF26">
    <property type="entry name" value="REGULATORY PROTEIN YEIL"/>
    <property type="match status" value="1"/>
</dbReference>
<evidence type="ECO:0000313" key="5">
    <source>
        <dbReference type="EMBL" id="EAQ98834.1"/>
    </source>
</evidence>
<dbReference type="STRING" id="314285.KT71_09412"/>
<dbReference type="InterPro" id="IPR000595">
    <property type="entry name" value="cNMP-bd_dom"/>
</dbReference>
<evidence type="ECO:0000256" key="1">
    <source>
        <dbReference type="ARBA" id="ARBA00023015"/>
    </source>
</evidence>
<evidence type="ECO:0000256" key="2">
    <source>
        <dbReference type="ARBA" id="ARBA00023125"/>
    </source>
</evidence>
<dbReference type="InterPro" id="IPR050397">
    <property type="entry name" value="Env_Response_Regulators"/>
</dbReference>
<dbReference type="SMART" id="SM00100">
    <property type="entry name" value="cNMP"/>
    <property type="match status" value="1"/>
</dbReference>
<dbReference type="InterPro" id="IPR036388">
    <property type="entry name" value="WH-like_DNA-bd_sf"/>
</dbReference>
<dbReference type="InterPro" id="IPR014710">
    <property type="entry name" value="RmlC-like_jellyroll"/>
</dbReference>
<organism evidence="5 6">
    <name type="scientific">Congregibacter litoralis KT71</name>
    <dbReference type="NCBI Taxonomy" id="314285"/>
    <lineage>
        <taxon>Bacteria</taxon>
        <taxon>Pseudomonadati</taxon>
        <taxon>Pseudomonadota</taxon>
        <taxon>Gammaproteobacteria</taxon>
        <taxon>Cellvibrionales</taxon>
        <taxon>Halieaceae</taxon>
        <taxon>Congregibacter</taxon>
    </lineage>
</organism>